<evidence type="ECO:0000313" key="5">
    <source>
        <dbReference type="EMBL" id="MDN3579031.1"/>
    </source>
</evidence>
<feature type="transmembrane region" description="Helical" evidence="3">
    <location>
        <begin position="182"/>
        <end position="203"/>
    </location>
</feature>
<reference evidence="5" key="2">
    <citation type="submission" date="2023-06" db="EMBL/GenBank/DDBJ databases">
        <authorList>
            <person name="Lucena T."/>
            <person name="Sun Q."/>
        </authorList>
    </citation>
    <scope>NUCLEOTIDE SEQUENCE</scope>
    <source>
        <strain evidence="5">CECT 7703</strain>
    </source>
</reference>
<comment type="caution">
    <text evidence="5">The sequence shown here is derived from an EMBL/GenBank/DDBJ whole genome shotgun (WGS) entry which is preliminary data.</text>
</comment>
<keyword evidence="3" id="KW-0812">Transmembrane</keyword>
<name>A0ABT8BBS0_9NEIS</name>
<dbReference type="GO" id="GO:0052621">
    <property type="term" value="F:diguanylate cyclase activity"/>
    <property type="evidence" value="ECO:0007669"/>
    <property type="project" value="UniProtKB-EC"/>
</dbReference>
<dbReference type="PROSITE" id="PS50887">
    <property type="entry name" value="GGDEF"/>
    <property type="match status" value="1"/>
</dbReference>
<dbReference type="Gene3D" id="3.30.450.40">
    <property type="match status" value="1"/>
</dbReference>
<proteinExistence type="predicted"/>
<dbReference type="InterPro" id="IPR029016">
    <property type="entry name" value="GAF-like_dom_sf"/>
</dbReference>
<dbReference type="PANTHER" id="PTHR45138">
    <property type="entry name" value="REGULATORY COMPONENTS OF SENSORY TRANSDUCTION SYSTEM"/>
    <property type="match status" value="1"/>
</dbReference>
<dbReference type="Pfam" id="PF05227">
    <property type="entry name" value="CHASE3"/>
    <property type="match status" value="1"/>
</dbReference>
<dbReference type="SUPFAM" id="SSF55781">
    <property type="entry name" value="GAF domain-like"/>
    <property type="match status" value="1"/>
</dbReference>
<dbReference type="InterPro" id="IPR007891">
    <property type="entry name" value="CHASE3"/>
</dbReference>
<keyword evidence="5" id="KW-0548">Nucleotidyltransferase</keyword>
<dbReference type="EC" id="2.7.7.65" evidence="1"/>
<dbReference type="InterPro" id="IPR050469">
    <property type="entry name" value="Diguanylate_Cyclase"/>
</dbReference>
<evidence type="ECO:0000256" key="1">
    <source>
        <dbReference type="ARBA" id="ARBA00012528"/>
    </source>
</evidence>
<evidence type="ECO:0000256" key="2">
    <source>
        <dbReference type="ARBA" id="ARBA00034247"/>
    </source>
</evidence>
<dbReference type="CDD" id="cd01949">
    <property type="entry name" value="GGDEF"/>
    <property type="match status" value="1"/>
</dbReference>
<dbReference type="Pfam" id="PF00990">
    <property type="entry name" value="GGDEF"/>
    <property type="match status" value="1"/>
</dbReference>
<feature type="domain" description="GGDEF" evidence="4">
    <location>
        <begin position="429"/>
        <end position="563"/>
    </location>
</feature>
<evidence type="ECO:0000259" key="4">
    <source>
        <dbReference type="PROSITE" id="PS50887"/>
    </source>
</evidence>
<evidence type="ECO:0000313" key="6">
    <source>
        <dbReference type="Proteomes" id="UP001180081"/>
    </source>
</evidence>
<keyword evidence="6" id="KW-1185">Reference proteome</keyword>
<dbReference type="Pfam" id="PF01590">
    <property type="entry name" value="GAF"/>
    <property type="match status" value="1"/>
</dbReference>
<dbReference type="SMART" id="SM00065">
    <property type="entry name" value="GAF"/>
    <property type="match status" value="1"/>
</dbReference>
<organism evidence="5 6">
    <name type="scientific">Chitinimonas viridis</name>
    <dbReference type="NCBI Taxonomy" id="664880"/>
    <lineage>
        <taxon>Bacteria</taxon>
        <taxon>Pseudomonadati</taxon>
        <taxon>Pseudomonadota</taxon>
        <taxon>Betaproteobacteria</taxon>
        <taxon>Neisseriales</taxon>
        <taxon>Chitinibacteraceae</taxon>
        <taxon>Chitinimonas</taxon>
    </lineage>
</organism>
<dbReference type="CDD" id="cd19410">
    <property type="entry name" value="HK9-like_sensor"/>
    <property type="match status" value="1"/>
</dbReference>
<dbReference type="PANTHER" id="PTHR45138:SF9">
    <property type="entry name" value="DIGUANYLATE CYCLASE DGCM-RELATED"/>
    <property type="match status" value="1"/>
</dbReference>
<accession>A0ABT8BBS0</accession>
<dbReference type="Proteomes" id="UP001180081">
    <property type="component" value="Unassembled WGS sequence"/>
</dbReference>
<dbReference type="RefSeq" id="WP_290334356.1">
    <property type="nucleotide sequence ID" value="NZ_JAUFPU010000019.1"/>
</dbReference>
<dbReference type="InterPro" id="IPR003018">
    <property type="entry name" value="GAF"/>
</dbReference>
<gene>
    <name evidence="5" type="ORF">QWZ03_19875</name>
</gene>
<sequence>MESSTHYRLLQAGFVLALLLLALTALVPMLSANWVNAAASQREQIVGQMEDMQVMLSGLKDAETGTRGYLLTGREEYLQPYYQGTERSSELQAQLDRQFADDATLAPRMRELRNLVKALREYQSRMIASRQRKSSGDSPEFHDISQGKLNMDRIRVTVAEASAILSVRQASIAAEQRSRERLVSLAVLLITSLDGALFATLLWQIFRAMRERLAVAHELQALSERAQLTADNLEEHNYQMAILSRMSSALQVCVDSEEFFGVVGKYAHQLFPAHAGAIYAYHPSRGLLERMVSWLSPASDTQLFEPQQCWAIRRGQIHEVADSGKAPVCQHLQHEAPGAYLCLPLMAGGEPVGILYLEAPAGAEEPFPIGLRQLANALAEQVALAVTNMNLRENLRRQSIVDALTGLYNRRFLDETLQRELTRANRLSAPLSVVMLDVDHFKRFNDTHGHEAGDLVLRQIAQFMQKALRGSDLACRFGGEEFTLIMPETTPENAQTKCEELREQVSLLTIRLGGKPLPAVTISMGIASSPQHADRAEELIQAADAALYRAKHQGRNRVEVAGGDAAIASTSA</sequence>
<dbReference type="InterPro" id="IPR029787">
    <property type="entry name" value="Nucleotide_cyclase"/>
</dbReference>
<keyword evidence="3" id="KW-1133">Transmembrane helix</keyword>
<dbReference type="Gene3D" id="3.30.70.270">
    <property type="match status" value="1"/>
</dbReference>
<evidence type="ECO:0000256" key="3">
    <source>
        <dbReference type="SAM" id="Phobius"/>
    </source>
</evidence>
<protein>
    <recommendedName>
        <fullName evidence="1">diguanylate cyclase</fullName>
        <ecNumber evidence="1">2.7.7.65</ecNumber>
    </recommendedName>
</protein>
<dbReference type="InterPro" id="IPR043128">
    <property type="entry name" value="Rev_trsase/Diguanyl_cyclase"/>
</dbReference>
<dbReference type="InterPro" id="IPR000160">
    <property type="entry name" value="GGDEF_dom"/>
</dbReference>
<reference evidence="5" key="1">
    <citation type="journal article" date="2014" name="Int. J. Syst. Evol. Microbiol.">
        <title>Complete genome of a new Firmicutes species belonging to the dominant human colonic microbiota ('Ruminococcus bicirculans') reveals two chromosomes and a selective capacity to utilize plant glucans.</title>
        <authorList>
            <consortium name="NISC Comparative Sequencing Program"/>
            <person name="Wegmann U."/>
            <person name="Louis P."/>
            <person name="Goesmann A."/>
            <person name="Henrissat B."/>
            <person name="Duncan S.H."/>
            <person name="Flint H.J."/>
        </authorList>
    </citation>
    <scope>NUCLEOTIDE SEQUENCE</scope>
    <source>
        <strain evidence="5">CECT 7703</strain>
    </source>
</reference>
<dbReference type="SMART" id="SM00267">
    <property type="entry name" value="GGDEF"/>
    <property type="match status" value="1"/>
</dbReference>
<keyword evidence="3" id="KW-0472">Membrane</keyword>
<comment type="catalytic activity">
    <reaction evidence="2">
        <text>2 GTP = 3',3'-c-di-GMP + 2 diphosphate</text>
        <dbReference type="Rhea" id="RHEA:24898"/>
        <dbReference type="ChEBI" id="CHEBI:33019"/>
        <dbReference type="ChEBI" id="CHEBI:37565"/>
        <dbReference type="ChEBI" id="CHEBI:58805"/>
        <dbReference type="EC" id="2.7.7.65"/>
    </reaction>
</comment>
<keyword evidence="5" id="KW-0808">Transferase</keyword>
<dbReference type="SUPFAM" id="SSF55073">
    <property type="entry name" value="Nucleotide cyclase"/>
    <property type="match status" value="1"/>
</dbReference>
<dbReference type="NCBIfam" id="TIGR00254">
    <property type="entry name" value="GGDEF"/>
    <property type="match status" value="1"/>
</dbReference>
<dbReference type="EMBL" id="JAUFPU010000019">
    <property type="protein sequence ID" value="MDN3579031.1"/>
    <property type="molecule type" value="Genomic_DNA"/>
</dbReference>